<evidence type="ECO:0000313" key="11">
    <source>
        <dbReference type="EMBL" id="CAB4771680.1"/>
    </source>
</evidence>
<comment type="subcellular location">
    <subcellularLocation>
        <location evidence="1">Cell membrane</location>
        <topology evidence="1">Multi-pass membrane protein</topology>
    </subcellularLocation>
</comment>
<gene>
    <name evidence="8" type="ORF">UFOPK2166_00174</name>
    <name evidence="9" type="ORF">UFOPK2195_00282</name>
    <name evidence="10" type="ORF">UFOPK2657_00004</name>
    <name evidence="11" type="ORF">UFOPK2872_01188</name>
    <name evidence="12" type="ORF">UFOPK4000_00046</name>
</gene>
<dbReference type="PANTHER" id="PTHR30353:SF0">
    <property type="entry name" value="TRANSMEMBRANE PROTEIN"/>
    <property type="match status" value="1"/>
</dbReference>
<keyword evidence="4 6" id="KW-1133">Transmembrane helix</keyword>
<evidence type="ECO:0000313" key="8">
    <source>
        <dbReference type="EMBL" id="CAB4640647.1"/>
    </source>
</evidence>
<keyword evidence="5 6" id="KW-0472">Membrane</keyword>
<dbReference type="InterPro" id="IPR032816">
    <property type="entry name" value="VTT_dom"/>
</dbReference>
<dbReference type="EMBL" id="CAFBOT010000003">
    <property type="protein sequence ID" value="CAB4980035.1"/>
    <property type="molecule type" value="Genomic_DNA"/>
</dbReference>
<feature type="transmembrane region" description="Helical" evidence="6">
    <location>
        <begin position="143"/>
        <end position="163"/>
    </location>
</feature>
<dbReference type="PANTHER" id="PTHR30353">
    <property type="entry name" value="INNER MEMBRANE PROTEIN DEDA-RELATED"/>
    <property type="match status" value="1"/>
</dbReference>
<sequence length="206" mass="22600">MPPYINEFFDWLKDFSSSPWFYLIIFVIAVFDSVLPVVPSETLVIIGGVAAGSGSLSITLVVLCAASGAFIGDNMSYLLGREASDAITRRYTKTERGKHRLETVIHQIHERGGLLLITARFIPGGRTILTLACGITRQDRKWFVQWAAAAASIWALYASLLGFIGGKTFEDNHTLAFGVAFTTAISATVLIELVRMARKKLRSRAS</sequence>
<proteinExistence type="predicted"/>
<evidence type="ECO:0000256" key="4">
    <source>
        <dbReference type="ARBA" id="ARBA00022989"/>
    </source>
</evidence>
<accession>A0A6J6VHQ7</accession>
<dbReference type="EMBL" id="CAEZYG010000001">
    <property type="protein sequence ID" value="CAB4700979.1"/>
    <property type="molecule type" value="Genomic_DNA"/>
</dbReference>
<evidence type="ECO:0000256" key="5">
    <source>
        <dbReference type="ARBA" id="ARBA00023136"/>
    </source>
</evidence>
<dbReference type="Pfam" id="PF09335">
    <property type="entry name" value="VTT_dom"/>
    <property type="match status" value="1"/>
</dbReference>
<evidence type="ECO:0000313" key="12">
    <source>
        <dbReference type="EMBL" id="CAB4980035.1"/>
    </source>
</evidence>
<feature type="domain" description="VTT" evidence="7">
    <location>
        <begin position="38"/>
        <end position="162"/>
    </location>
</feature>
<evidence type="ECO:0000313" key="9">
    <source>
        <dbReference type="EMBL" id="CAB4647520.1"/>
    </source>
</evidence>
<evidence type="ECO:0000256" key="6">
    <source>
        <dbReference type="SAM" id="Phobius"/>
    </source>
</evidence>
<dbReference type="EMBL" id="CAEZWH010000032">
    <property type="protein sequence ID" value="CAB4647520.1"/>
    <property type="molecule type" value="Genomic_DNA"/>
</dbReference>
<dbReference type="EMBL" id="CAEZWB010000011">
    <property type="protein sequence ID" value="CAB4640647.1"/>
    <property type="molecule type" value="Genomic_DNA"/>
</dbReference>
<dbReference type="AlphaFoldDB" id="A0A6J6VHQ7"/>
<dbReference type="InterPro" id="IPR032818">
    <property type="entry name" value="DedA-like"/>
</dbReference>
<keyword evidence="3 6" id="KW-0812">Transmembrane</keyword>
<dbReference type="GO" id="GO:0005886">
    <property type="term" value="C:plasma membrane"/>
    <property type="evidence" value="ECO:0007669"/>
    <property type="project" value="UniProtKB-SubCell"/>
</dbReference>
<evidence type="ECO:0000256" key="2">
    <source>
        <dbReference type="ARBA" id="ARBA00022475"/>
    </source>
</evidence>
<keyword evidence="2" id="KW-1003">Cell membrane</keyword>
<reference evidence="11" key="1">
    <citation type="submission" date="2020-05" db="EMBL/GenBank/DDBJ databases">
        <authorList>
            <person name="Chiriac C."/>
            <person name="Salcher M."/>
            <person name="Ghai R."/>
            <person name="Kavagutti S V."/>
        </authorList>
    </citation>
    <scope>NUCLEOTIDE SEQUENCE</scope>
</reference>
<dbReference type="EMBL" id="CAEZZM010000181">
    <property type="protein sequence ID" value="CAB4771680.1"/>
    <property type="molecule type" value="Genomic_DNA"/>
</dbReference>
<feature type="transmembrane region" description="Helical" evidence="6">
    <location>
        <begin position="20"/>
        <end position="38"/>
    </location>
</feature>
<feature type="transmembrane region" description="Helical" evidence="6">
    <location>
        <begin position="175"/>
        <end position="194"/>
    </location>
</feature>
<evidence type="ECO:0000259" key="7">
    <source>
        <dbReference type="Pfam" id="PF09335"/>
    </source>
</evidence>
<protein>
    <submittedName>
        <fullName evidence="11">Unannotated protein</fullName>
    </submittedName>
</protein>
<feature type="transmembrane region" description="Helical" evidence="6">
    <location>
        <begin position="44"/>
        <end position="71"/>
    </location>
</feature>
<evidence type="ECO:0000313" key="10">
    <source>
        <dbReference type="EMBL" id="CAB4700979.1"/>
    </source>
</evidence>
<name>A0A6J6VHQ7_9ZZZZ</name>
<evidence type="ECO:0000256" key="3">
    <source>
        <dbReference type="ARBA" id="ARBA00022692"/>
    </source>
</evidence>
<organism evidence="11">
    <name type="scientific">freshwater metagenome</name>
    <dbReference type="NCBI Taxonomy" id="449393"/>
    <lineage>
        <taxon>unclassified sequences</taxon>
        <taxon>metagenomes</taxon>
        <taxon>ecological metagenomes</taxon>
    </lineage>
</organism>
<evidence type="ECO:0000256" key="1">
    <source>
        <dbReference type="ARBA" id="ARBA00004651"/>
    </source>
</evidence>